<dbReference type="Pfam" id="PF07963">
    <property type="entry name" value="N_methyl"/>
    <property type="match status" value="1"/>
</dbReference>
<name>A0A106C3F9_SHEFR</name>
<dbReference type="AlphaFoldDB" id="A0A106C3F9"/>
<keyword evidence="1" id="KW-1133">Transmembrane helix</keyword>
<keyword evidence="1" id="KW-0472">Membrane</keyword>
<proteinExistence type="predicted"/>
<gene>
    <name evidence="2" type="ORF">AWJ07_02820</name>
</gene>
<dbReference type="SUPFAM" id="SSF54523">
    <property type="entry name" value="Pili subunits"/>
    <property type="match status" value="1"/>
</dbReference>
<reference evidence="2 3" key="1">
    <citation type="submission" date="2016-01" db="EMBL/GenBank/DDBJ databases">
        <title>Draft genome of the antarctic isolate Shewanella frigidimarina Ag06-30.</title>
        <authorList>
            <person name="Parmeciano Di Noto G."/>
            <person name="Vazquez S."/>
            <person name="Mac Cormack W."/>
            <person name="Iriarte A."/>
            <person name="Quiroga C."/>
        </authorList>
    </citation>
    <scope>NUCLEOTIDE SEQUENCE [LARGE SCALE GENOMIC DNA]</scope>
    <source>
        <strain evidence="2 3">Ag06-30</strain>
    </source>
</reference>
<dbReference type="Proteomes" id="UP000055702">
    <property type="component" value="Unassembled WGS sequence"/>
</dbReference>
<dbReference type="InterPro" id="IPR012902">
    <property type="entry name" value="N_methyl_site"/>
</dbReference>
<evidence type="ECO:0000313" key="3">
    <source>
        <dbReference type="Proteomes" id="UP000055702"/>
    </source>
</evidence>
<comment type="caution">
    <text evidence="2">The sequence shown here is derived from an EMBL/GenBank/DDBJ whole genome shotgun (WGS) entry which is preliminary data.</text>
</comment>
<organism evidence="2">
    <name type="scientific">Shewanella frigidimarina</name>
    <dbReference type="NCBI Taxonomy" id="56812"/>
    <lineage>
        <taxon>Bacteria</taxon>
        <taxon>Pseudomonadati</taxon>
        <taxon>Pseudomonadota</taxon>
        <taxon>Gammaproteobacteria</taxon>
        <taxon>Alteromonadales</taxon>
        <taxon>Shewanellaceae</taxon>
        <taxon>Shewanella</taxon>
    </lineage>
</organism>
<accession>A0A106C3F9</accession>
<dbReference type="RefSeq" id="WP_059744148.1">
    <property type="nucleotide sequence ID" value="NZ_LRDC01000001.1"/>
</dbReference>
<keyword evidence="1" id="KW-0812">Transmembrane</keyword>
<protein>
    <recommendedName>
        <fullName evidence="4">Prepilin-type N-terminal cleavage/methylation domain-containing protein</fullName>
    </recommendedName>
</protein>
<evidence type="ECO:0000313" key="2">
    <source>
        <dbReference type="EMBL" id="KVX03506.1"/>
    </source>
</evidence>
<sequence length="164" mass="18729">MACVIGRRNQYLGNRFSANRNVTRIKPLCNANGFTLIELIVVMLIMSIVLSLVGPLTLRMLDRAESQSELISFKNSIKKVSYIAFASATEHSFKLDKNSLLVYKANIQIQQTQFEYLNFDPQVITFNSRGYPDPETLTIHRQNKSEQINLFKLVEGVDARIKDQ</sequence>
<dbReference type="InterPro" id="IPR045584">
    <property type="entry name" value="Pilin-like"/>
</dbReference>
<dbReference type="Gene3D" id="3.30.700.10">
    <property type="entry name" value="Glycoprotein, Type 4 Pilin"/>
    <property type="match status" value="1"/>
</dbReference>
<dbReference type="NCBIfam" id="TIGR02532">
    <property type="entry name" value="IV_pilin_GFxxxE"/>
    <property type="match status" value="1"/>
</dbReference>
<dbReference type="EMBL" id="LRDC01000001">
    <property type="protein sequence ID" value="KVX03506.1"/>
    <property type="molecule type" value="Genomic_DNA"/>
</dbReference>
<feature type="transmembrane region" description="Helical" evidence="1">
    <location>
        <begin position="36"/>
        <end position="58"/>
    </location>
</feature>
<evidence type="ECO:0008006" key="4">
    <source>
        <dbReference type="Google" id="ProtNLM"/>
    </source>
</evidence>
<evidence type="ECO:0000256" key="1">
    <source>
        <dbReference type="SAM" id="Phobius"/>
    </source>
</evidence>